<reference evidence="1" key="1">
    <citation type="submission" date="2023-06" db="EMBL/GenBank/DDBJ databases">
        <authorList>
            <person name="Kurt Z."/>
        </authorList>
    </citation>
    <scope>NUCLEOTIDE SEQUENCE</scope>
</reference>
<evidence type="ECO:0000313" key="1">
    <source>
        <dbReference type="EMBL" id="CAI9950815.1"/>
    </source>
</evidence>
<accession>A0AA86UB66</accession>
<sequence length="122" mass="14314">MYLKWNKIKYKVIVQKCTQMYLKLTFFKYKQHVYLEGVGGLEEVEWDHVEVALEFTTWALDGDLLLVDGEGYFSWDVDGNGVLEMHFAKEREWLLRLSLQALSALSLCVHSWALYEQCSTPQ</sequence>
<gene>
    <name evidence="1" type="ORF">HINF_LOCUS38460</name>
    <name evidence="2" type="ORF">HINF_LOCUS51137</name>
</gene>
<proteinExistence type="predicted"/>
<dbReference type="Proteomes" id="UP001642409">
    <property type="component" value="Unassembled WGS sequence"/>
</dbReference>
<reference evidence="2 3" key="2">
    <citation type="submission" date="2024-07" db="EMBL/GenBank/DDBJ databases">
        <authorList>
            <person name="Akdeniz Z."/>
        </authorList>
    </citation>
    <scope>NUCLEOTIDE SEQUENCE [LARGE SCALE GENOMIC DNA]</scope>
</reference>
<evidence type="ECO:0000313" key="2">
    <source>
        <dbReference type="EMBL" id="CAL6063986.1"/>
    </source>
</evidence>
<dbReference type="EMBL" id="CAXDID020000248">
    <property type="protein sequence ID" value="CAL6063986.1"/>
    <property type="molecule type" value="Genomic_DNA"/>
</dbReference>
<keyword evidence="3" id="KW-1185">Reference proteome</keyword>
<protein>
    <submittedName>
        <fullName evidence="2">Hypothetical_protein</fullName>
    </submittedName>
</protein>
<dbReference type="AlphaFoldDB" id="A0AA86UB66"/>
<comment type="caution">
    <text evidence="1">The sequence shown here is derived from an EMBL/GenBank/DDBJ whole genome shotgun (WGS) entry which is preliminary data.</text>
</comment>
<name>A0AA86UB66_9EUKA</name>
<dbReference type="EMBL" id="CATOUU010000818">
    <property type="protein sequence ID" value="CAI9950815.1"/>
    <property type="molecule type" value="Genomic_DNA"/>
</dbReference>
<evidence type="ECO:0000313" key="3">
    <source>
        <dbReference type="Proteomes" id="UP001642409"/>
    </source>
</evidence>
<organism evidence="1">
    <name type="scientific">Hexamita inflata</name>
    <dbReference type="NCBI Taxonomy" id="28002"/>
    <lineage>
        <taxon>Eukaryota</taxon>
        <taxon>Metamonada</taxon>
        <taxon>Diplomonadida</taxon>
        <taxon>Hexamitidae</taxon>
        <taxon>Hexamitinae</taxon>
        <taxon>Hexamita</taxon>
    </lineage>
</organism>